<proteinExistence type="predicted"/>
<evidence type="ECO:0000313" key="1">
    <source>
        <dbReference type="EMBL" id="CAA9420395.1"/>
    </source>
</evidence>
<protein>
    <submittedName>
        <fullName evidence="1">Uncharacterized protein</fullName>
    </submittedName>
</protein>
<accession>A0A6J4PMW4</accession>
<dbReference type="EMBL" id="CADCUW010000311">
    <property type="protein sequence ID" value="CAA9420395.1"/>
    <property type="molecule type" value="Genomic_DNA"/>
</dbReference>
<sequence>MSDKLYECPECHGDELAFEFTMVGTAHVNAAGDVTDDRPGDMEWTGQSPARCKDCGFAGTVEDFDAEPLASSRDLVAAVRRVRHILERERNLGAPGGVQKGLCADAVAALAAVEADAKLAEGYDASAGEA</sequence>
<organism evidence="1">
    <name type="scientific">uncultured Rubrobacteraceae bacterium</name>
    <dbReference type="NCBI Taxonomy" id="349277"/>
    <lineage>
        <taxon>Bacteria</taxon>
        <taxon>Bacillati</taxon>
        <taxon>Actinomycetota</taxon>
        <taxon>Rubrobacteria</taxon>
        <taxon>Rubrobacterales</taxon>
        <taxon>Rubrobacteraceae</taxon>
        <taxon>environmental samples</taxon>
    </lineage>
</organism>
<dbReference type="AlphaFoldDB" id="A0A6J4PMW4"/>
<reference evidence="1" key="1">
    <citation type="submission" date="2020-02" db="EMBL/GenBank/DDBJ databases">
        <authorList>
            <person name="Meier V. D."/>
        </authorList>
    </citation>
    <scope>NUCLEOTIDE SEQUENCE</scope>
    <source>
        <strain evidence="1">AVDCRST_MAG01</strain>
    </source>
</reference>
<gene>
    <name evidence="1" type="ORF">AVDCRST_MAG01-01-2223</name>
</gene>
<name>A0A6J4PMW4_9ACTN</name>